<organism evidence="1 2">
    <name type="scientific">Streptococcus mitis</name>
    <dbReference type="NCBI Taxonomy" id="28037"/>
    <lineage>
        <taxon>Bacteria</taxon>
        <taxon>Bacillati</taxon>
        <taxon>Bacillota</taxon>
        <taxon>Bacilli</taxon>
        <taxon>Lactobacillales</taxon>
        <taxon>Streptococcaceae</taxon>
        <taxon>Streptococcus</taxon>
        <taxon>Streptococcus mitis group</taxon>
    </lineage>
</organism>
<dbReference type="RefSeq" id="WP_125386616.1">
    <property type="nucleotide sequence ID" value="NZ_RJNW01000004.1"/>
</dbReference>
<gene>
    <name evidence="1" type="ORF">D8849_06925</name>
</gene>
<dbReference type="Proteomes" id="UP000278063">
    <property type="component" value="Unassembled WGS sequence"/>
</dbReference>
<comment type="caution">
    <text evidence="1">The sequence shown here is derived from an EMBL/GenBank/DDBJ whole genome shotgun (WGS) entry which is preliminary data.</text>
</comment>
<sequence length="484" mass="57434">MWKNKQLTNVEKVKRIEHDMVFADYIRLISERKLSENGDFRVKTRELSERVGIDYEMFRKILNKHKPNQPRDCIIAICAALFCSVEETNKALFYYDDMPGLDATEGCRDYFIIQALEGNIGREHDYNYISKGVESVNNTLDNNKFSLLRLSNKTKSIERQIVLNGGDSSRINWISSEKFSNREEYHSSLSEFYKPYNYGISTVMEVELNGGIQYLSRKSNRSSIYVKNRNDLFPKILDEQTKLFIKFSSSLNDANLRELKKCYEILYDTRNWGLRKCAKLKDEGIVVYCEKFNYNIPERNEYFYAEIKDGIYTFSICESSMFMKEYLSINEFKQYYSHKKRSNESVVKTFHSLEEIKEFFKKMNSFSIELQRSYLANFISMKSSLEELHDNLKNRKEFIRNFNDIFGDEPNMIYIFFDVQKEFDCIEEELDIVCRKKDAVFEFEDKKITLSREDLIVAFELGIDDIEEVISLKIKHQDLNKIYK</sequence>
<protein>
    <submittedName>
        <fullName evidence="1">Uncharacterized protein</fullName>
    </submittedName>
</protein>
<evidence type="ECO:0000313" key="2">
    <source>
        <dbReference type="Proteomes" id="UP000278063"/>
    </source>
</evidence>
<name>A0A3R9QH63_STRMT</name>
<proteinExistence type="predicted"/>
<accession>A0A3R9QH63</accession>
<evidence type="ECO:0000313" key="1">
    <source>
        <dbReference type="EMBL" id="RSI86212.1"/>
    </source>
</evidence>
<dbReference type="AlphaFoldDB" id="A0A3R9QH63"/>
<reference evidence="1 2" key="1">
    <citation type="submission" date="2018-11" db="EMBL/GenBank/DDBJ databases">
        <title>Species Designations Belie Phenotypic and Genotypic Heterogeneity in Oral Streptococci.</title>
        <authorList>
            <person name="Velsko I."/>
        </authorList>
    </citation>
    <scope>NUCLEOTIDE SEQUENCE [LARGE SCALE GENOMIC DNA]</scope>
    <source>
        <strain evidence="1 2">KLC01</strain>
    </source>
</reference>
<dbReference type="EMBL" id="RJNW01000004">
    <property type="protein sequence ID" value="RSI86212.1"/>
    <property type="molecule type" value="Genomic_DNA"/>
</dbReference>